<dbReference type="OrthoDB" id="5107704at2"/>
<evidence type="ECO:0000313" key="2">
    <source>
        <dbReference type="Proteomes" id="UP000006868"/>
    </source>
</evidence>
<dbReference type="EMBL" id="CP002213">
    <property type="protein sequence ID" value="ADO54234.1"/>
    <property type="molecule type" value="Genomic_DNA"/>
</dbReference>
<proteinExistence type="predicted"/>
<accession>E3EC91</accession>
<dbReference type="HOGENOM" id="CLU_051477_0_0_9"/>
<dbReference type="PATRIC" id="fig|886882.15.peg.242"/>
<dbReference type="KEGG" id="ppm:PPSC2_01245"/>
<sequence>MFAERGWILYDMMSLATAEEAVKRAEDGDIEGAEQKLVEYYDAETTRLHLSMMQAIKAFRPRLRLAYRALTDYEEERYHACIPVVLALLDGLVNDIHQNRKGFFAEDIEFEAWDSLAAHSKGLGQLASIFRKGRRSTTTDPLTLPYRNGILHGTDLGYDNRLVAAKTWATLFSLRDWALKVENGKDKPPVEKPKESLRKVMSKYSETLKEHNELQKWKPREIILNDEFVFQEGSPEFVLNEFMELWKRKNYGYMSKLVQLNKVDDKQKPKKVKEKLADCLLKDFKFLSINDIAAATAIELSMQIEKNNIITEYQYAYSLINIDEENKFVRRGKPGSKWKIEKWNYQSAF</sequence>
<dbReference type="Proteomes" id="UP000006868">
    <property type="component" value="Chromosome"/>
</dbReference>
<organism evidence="1 2">
    <name type="scientific">Paenibacillus polymyxa (strain SC2)</name>
    <name type="common">Bacillus polymyxa</name>
    <dbReference type="NCBI Taxonomy" id="886882"/>
    <lineage>
        <taxon>Bacteria</taxon>
        <taxon>Bacillati</taxon>
        <taxon>Bacillota</taxon>
        <taxon>Bacilli</taxon>
        <taxon>Bacillales</taxon>
        <taxon>Paenibacillaceae</taxon>
        <taxon>Paenibacillus</taxon>
    </lineage>
</organism>
<dbReference type="eggNOG" id="COG3012">
    <property type="taxonomic scope" value="Bacteria"/>
</dbReference>
<evidence type="ECO:0000313" key="1">
    <source>
        <dbReference type="EMBL" id="ADO54234.1"/>
    </source>
</evidence>
<reference evidence="1 2" key="1">
    <citation type="journal article" date="2011" name="J. Bacteriol.">
        <title>Complete genome sequence of Paenibacillus polymyxa SC2, a strain of plant growth-promoting Rhizobacterium with broad-spectrum antimicrobial activity.</title>
        <authorList>
            <person name="Ma M."/>
            <person name="Wang C."/>
            <person name="Ding Y."/>
            <person name="Li L."/>
            <person name="Shen D."/>
            <person name="Jiang X."/>
            <person name="Guan D."/>
            <person name="Cao F."/>
            <person name="Chen H."/>
            <person name="Feng R."/>
            <person name="Wang X."/>
            <person name="Ge Y."/>
            <person name="Yao L."/>
            <person name="Bing X."/>
            <person name="Yang X."/>
            <person name="Li J."/>
            <person name="Du B."/>
        </authorList>
    </citation>
    <scope>NUCLEOTIDE SEQUENCE [LARGE SCALE GENOMIC DNA]</scope>
    <source>
        <strain evidence="1 2">SC2</strain>
    </source>
</reference>
<name>E3EC91_PAEPS</name>
<protein>
    <submittedName>
        <fullName evidence="1">M1-385</fullName>
    </submittedName>
</protein>
<gene>
    <name evidence="1" type="primary">M1-385</name>
    <name evidence="1" type="ORF">PPSC2_01245</name>
</gene>
<dbReference type="AlphaFoldDB" id="E3EC91"/>